<protein>
    <submittedName>
        <fullName evidence="2">Uncharacterized protein</fullName>
    </submittedName>
</protein>
<dbReference type="eggNOG" id="ENOG502RG5A">
    <property type="taxonomic scope" value="Eukaryota"/>
</dbReference>
<gene>
    <name evidence="2" type="ORF">MYCFIDRAFT_174789</name>
</gene>
<sequence>MSRASSELAEGSVPANLPSRPATVGHKEGRSRYVKIMSTLDRVGMKKALRLRPMRPEASIADFRRAIAYRSFNSLRDKQKLAVSLAAIQRSQDGVESRTKQGESNVPNALSSAKTYSSPNFDPGGQLYPPRPAPSPHFHLTAQPRYSIYDSSETKGEFIVDVKHPHDGWQQGSGGYGGPEAHGQFEIIISTSGSKVPLATSSMTLGQSERLISFDLRRLRPQLEPYRIEVSVTKKHSWRSSDHTTETELYYLPAKRTGSTAKVDNLNGGMLVANNGTNFEFKPILPFGFYTSCSDYLNNSIANVTAYRDLGFNAINPVCAYPDGDMSSILNSLDALDVWYQYDMRGSYLNLSSVAEQIPLVKDRSNLLSWYTADEPDGWQYALNSTKLAYELLKREDPYHPTGLVLNCQNYYFEEYTSGTDIIMQDAYPVGIDPHFSRKFNTTCNATYGDCGCDNCIGSLLDVSDRLETFAKYQSWLEIPQKPLWSVLQAFSGEKYWSRDPTPDETFVMMILSFNHNAKGIMSWIFPPSKSLSHAHSLVAKATTTRPVLDFLLSGDPIPIKLSSQKSVDVAFWSFETLKMVSIVHTSEDESSGRVKIELPFSAIKVVMQPWGSLNWTLSGGHELEVSRLSGYATSFVILETINESIN</sequence>
<evidence type="ECO:0000313" key="2">
    <source>
        <dbReference type="EMBL" id="EME83333.1"/>
    </source>
</evidence>
<dbReference type="AlphaFoldDB" id="M3B1U7"/>
<proteinExistence type="predicted"/>
<dbReference type="VEuPathDB" id="FungiDB:MYCFIDRAFT_174789"/>
<dbReference type="GeneID" id="19333249"/>
<organism evidence="2 3">
    <name type="scientific">Pseudocercospora fijiensis (strain CIRAD86)</name>
    <name type="common">Black leaf streak disease fungus</name>
    <name type="synonym">Mycosphaerella fijiensis</name>
    <dbReference type="NCBI Taxonomy" id="383855"/>
    <lineage>
        <taxon>Eukaryota</taxon>
        <taxon>Fungi</taxon>
        <taxon>Dikarya</taxon>
        <taxon>Ascomycota</taxon>
        <taxon>Pezizomycotina</taxon>
        <taxon>Dothideomycetes</taxon>
        <taxon>Dothideomycetidae</taxon>
        <taxon>Mycosphaerellales</taxon>
        <taxon>Mycosphaerellaceae</taxon>
        <taxon>Pseudocercospora</taxon>
    </lineage>
</organism>
<dbReference type="Proteomes" id="UP000016932">
    <property type="component" value="Unassembled WGS sequence"/>
</dbReference>
<evidence type="ECO:0000313" key="3">
    <source>
        <dbReference type="Proteomes" id="UP000016932"/>
    </source>
</evidence>
<feature type="compositionally biased region" description="Polar residues" evidence="1">
    <location>
        <begin position="102"/>
        <end position="120"/>
    </location>
</feature>
<feature type="region of interest" description="Disordered" evidence="1">
    <location>
        <begin position="1"/>
        <end position="30"/>
    </location>
</feature>
<dbReference type="HOGENOM" id="CLU_022442_0_0_1"/>
<evidence type="ECO:0000256" key="1">
    <source>
        <dbReference type="SAM" id="MobiDB-lite"/>
    </source>
</evidence>
<dbReference type="EMBL" id="KB446558">
    <property type="protein sequence ID" value="EME83333.1"/>
    <property type="molecule type" value="Genomic_DNA"/>
</dbReference>
<reference evidence="2 3" key="1">
    <citation type="journal article" date="2012" name="PLoS Pathog.">
        <title>Diverse lifestyles and strategies of plant pathogenesis encoded in the genomes of eighteen Dothideomycetes fungi.</title>
        <authorList>
            <person name="Ohm R.A."/>
            <person name="Feau N."/>
            <person name="Henrissat B."/>
            <person name="Schoch C.L."/>
            <person name="Horwitz B.A."/>
            <person name="Barry K.W."/>
            <person name="Condon B.J."/>
            <person name="Copeland A.C."/>
            <person name="Dhillon B."/>
            <person name="Glaser F."/>
            <person name="Hesse C.N."/>
            <person name="Kosti I."/>
            <person name="LaButti K."/>
            <person name="Lindquist E.A."/>
            <person name="Lucas S."/>
            <person name="Salamov A.A."/>
            <person name="Bradshaw R.E."/>
            <person name="Ciuffetti L."/>
            <person name="Hamelin R.C."/>
            <person name="Kema G.H.J."/>
            <person name="Lawrence C."/>
            <person name="Scott J.A."/>
            <person name="Spatafora J.W."/>
            <person name="Turgeon B.G."/>
            <person name="de Wit P.J.G.M."/>
            <person name="Zhong S."/>
            <person name="Goodwin S.B."/>
            <person name="Grigoriev I.V."/>
        </authorList>
    </citation>
    <scope>NUCLEOTIDE SEQUENCE [LARGE SCALE GENOMIC DNA]</scope>
    <source>
        <strain evidence="2 3">CIRAD86</strain>
    </source>
</reference>
<feature type="region of interest" description="Disordered" evidence="1">
    <location>
        <begin position="90"/>
        <end position="136"/>
    </location>
</feature>
<dbReference type="KEGG" id="pfj:MYCFIDRAFT_174789"/>
<dbReference type="OrthoDB" id="2338662at2759"/>
<accession>M3B1U7</accession>
<keyword evidence="3" id="KW-1185">Reference proteome</keyword>
<dbReference type="RefSeq" id="XP_007926593.1">
    <property type="nucleotide sequence ID" value="XM_007928402.1"/>
</dbReference>
<name>M3B1U7_PSEFD</name>